<evidence type="ECO:0000259" key="2">
    <source>
        <dbReference type="PROSITE" id="PS50198"/>
    </source>
</evidence>
<organism evidence="3 4">
    <name type="scientific">Winogradskyella litorisediminis</name>
    <dbReference type="NCBI Taxonomy" id="1156618"/>
    <lineage>
        <taxon>Bacteria</taxon>
        <taxon>Pseudomonadati</taxon>
        <taxon>Bacteroidota</taxon>
        <taxon>Flavobacteriia</taxon>
        <taxon>Flavobacteriales</taxon>
        <taxon>Flavobacteriaceae</taxon>
        <taxon>Winogradskyella</taxon>
    </lineage>
</organism>
<dbReference type="SUPFAM" id="SSF54534">
    <property type="entry name" value="FKBP-like"/>
    <property type="match status" value="1"/>
</dbReference>
<dbReference type="Gene3D" id="3.10.50.40">
    <property type="match status" value="1"/>
</dbReference>
<keyword evidence="1 3" id="KW-0413">Isomerase</keyword>
<evidence type="ECO:0000256" key="1">
    <source>
        <dbReference type="PROSITE-ProRule" id="PRU00278"/>
    </source>
</evidence>
<dbReference type="InterPro" id="IPR023058">
    <property type="entry name" value="PPIase_PpiC_CS"/>
</dbReference>
<keyword evidence="4" id="KW-1185">Reference proteome</keyword>
<gene>
    <name evidence="3" type="ORF">ACFQ1Q_00400</name>
</gene>
<dbReference type="EMBL" id="JBHTJL010000003">
    <property type="protein sequence ID" value="MFD1061684.1"/>
    <property type="molecule type" value="Genomic_DNA"/>
</dbReference>
<keyword evidence="1" id="KW-0697">Rotamase</keyword>
<dbReference type="InterPro" id="IPR000297">
    <property type="entry name" value="PPIase_PpiC"/>
</dbReference>
<sequence length="210" mass="23939">MNFAYLFIFLFSITAFSQRDYKSMLERVNSESQAKIFIKRFQADVNGEIISLNPSDILYKNLKLSEAPIGDTKVENSIAGKITYKVLDKSKSKSSKYRASIMEFDSNKLPISEINSLRAFILQGLKNKEHKFENLARVYSSHPTAKTGGDLGWTAQGTFSSRFEKAIADKSVGQAFSFDEHRKKKHYIIVKTEENKTMETVKILKVTEIK</sequence>
<dbReference type="RefSeq" id="WP_386126824.1">
    <property type="nucleotide sequence ID" value="NZ_JBHTJL010000003.1"/>
</dbReference>
<evidence type="ECO:0000313" key="3">
    <source>
        <dbReference type="EMBL" id="MFD1061684.1"/>
    </source>
</evidence>
<proteinExistence type="predicted"/>
<comment type="caution">
    <text evidence="3">The sequence shown here is derived from an EMBL/GenBank/DDBJ whole genome shotgun (WGS) entry which is preliminary data.</text>
</comment>
<reference evidence="4" key="1">
    <citation type="journal article" date="2019" name="Int. J. Syst. Evol. Microbiol.">
        <title>The Global Catalogue of Microorganisms (GCM) 10K type strain sequencing project: providing services to taxonomists for standard genome sequencing and annotation.</title>
        <authorList>
            <consortium name="The Broad Institute Genomics Platform"/>
            <consortium name="The Broad Institute Genome Sequencing Center for Infectious Disease"/>
            <person name="Wu L."/>
            <person name="Ma J."/>
        </authorList>
    </citation>
    <scope>NUCLEOTIDE SEQUENCE [LARGE SCALE GENOMIC DNA]</scope>
    <source>
        <strain evidence="4">CCUG 62215</strain>
    </source>
</reference>
<dbReference type="Pfam" id="PF00639">
    <property type="entry name" value="Rotamase"/>
    <property type="match status" value="1"/>
</dbReference>
<dbReference type="Proteomes" id="UP001597013">
    <property type="component" value="Unassembled WGS sequence"/>
</dbReference>
<accession>A0ABW3N219</accession>
<evidence type="ECO:0000313" key="4">
    <source>
        <dbReference type="Proteomes" id="UP001597013"/>
    </source>
</evidence>
<dbReference type="PROSITE" id="PS50198">
    <property type="entry name" value="PPIC_PPIASE_2"/>
    <property type="match status" value="1"/>
</dbReference>
<dbReference type="GO" id="GO:0003755">
    <property type="term" value="F:peptidyl-prolyl cis-trans isomerase activity"/>
    <property type="evidence" value="ECO:0007669"/>
    <property type="project" value="UniProtKB-EC"/>
</dbReference>
<dbReference type="PROSITE" id="PS01096">
    <property type="entry name" value="PPIC_PPIASE_1"/>
    <property type="match status" value="1"/>
</dbReference>
<name>A0ABW3N219_9FLAO</name>
<protein>
    <submittedName>
        <fullName evidence="3">Peptidylprolyl isomerase</fullName>
        <ecNumber evidence="3">5.2.1.8</ecNumber>
    </submittedName>
</protein>
<dbReference type="InterPro" id="IPR046357">
    <property type="entry name" value="PPIase_dom_sf"/>
</dbReference>
<feature type="domain" description="PpiC" evidence="2">
    <location>
        <begin position="94"/>
        <end position="194"/>
    </location>
</feature>
<dbReference type="EC" id="5.2.1.8" evidence="3"/>